<gene>
    <name evidence="6" type="ORF">ENV88_00180</name>
</gene>
<comment type="subcellular location">
    <subcellularLocation>
        <location evidence="1">Membrane</location>
        <topology evidence="1">Multi-pass membrane protein</topology>
    </subcellularLocation>
</comment>
<sequence length="257" mass="28265">MLSGIYVEGRSVFHSLDPRAKLLWALLVLAASIAAQFNGLKSLPVFVSTLVALSLSGIGAGLAALLIFNASVFLLVTTLVWAGMYAAQGTPLITFGFLRITDVGLLVASGKFFLIVNPILAFVVFFTTTKPYFISWTLEKAGVPSKLAFSFVIALSLLPGVIRAVRDVTDVQKLRGLSLDRGSLFERLRKHVPVIVPVISRLLSDVWDLSMVLASRCFGISRRRTYVEEPRWTRRDTIFVLVSAAFYLGVIAWALWL</sequence>
<dbReference type="PANTHER" id="PTHR33514">
    <property type="entry name" value="PROTEIN ABCI12, CHLOROPLASTIC"/>
    <property type="match status" value="1"/>
</dbReference>
<protein>
    <submittedName>
        <fullName evidence="6">Energy-coupling factor transporter transmembrane protein EcfT</fullName>
    </submittedName>
</protein>
<feature type="transmembrane region" description="Helical" evidence="5">
    <location>
        <begin position="238"/>
        <end position="256"/>
    </location>
</feature>
<evidence type="ECO:0000313" key="6">
    <source>
        <dbReference type="EMBL" id="HGB24485.1"/>
    </source>
</evidence>
<dbReference type="AlphaFoldDB" id="A0A7C3WSY8"/>
<feature type="transmembrane region" description="Helical" evidence="5">
    <location>
        <begin position="147"/>
        <end position="165"/>
    </location>
</feature>
<dbReference type="CDD" id="cd16914">
    <property type="entry name" value="EcfT"/>
    <property type="match status" value="1"/>
</dbReference>
<evidence type="ECO:0000256" key="2">
    <source>
        <dbReference type="ARBA" id="ARBA00022692"/>
    </source>
</evidence>
<evidence type="ECO:0000256" key="1">
    <source>
        <dbReference type="ARBA" id="ARBA00004141"/>
    </source>
</evidence>
<dbReference type="PANTHER" id="PTHR33514:SF13">
    <property type="entry name" value="PROTEIN ABCI12, CHLOROPLASTIC"/>
    <property type="match status" value="1"/>
</dbReference>
<keyword evidence="3 5" id="KW-1133">Transmembrane helix</keyword>
<reference evidence="6" key="1">
    <citation type="journal article" date="2020" name="mSystems">
        <title>Genome- and Community-Level Interaction Insights into Carbon Utilization and Element Cycling Functions of Hydrothermarchaeota in Hydrothermal Sediment.</title>
        <authorList>
            <person name="Zhou Z."/>
            <person name="Liu Y."/>
            <person name="Xu W."/>
            <person name="Pan J."/>
            <person name="Luo Z.H."/>
            <person name="Li M."/>
        </authorList>
    </citation>
    <scope>NUCLEOTIDE SEQUENCE [LARGE SCALE GENOMIC DNA]</scope>
    <source>
        <strain evidence="6">SpSt-8</strain>
    </source>
</reference>
<proteinExistence type="predicted"/>
<dbReference type="GO" id="GO:0005886">
    <property type="term" value="C:plasma membrane"/>
    <property type="evidence" value="ECO:0007669"/>
    <property type="project" value="UniProtKB-ARBA"/>
</dbReference>
<feature type="transmembrane region" description="Helical" evidence="5">
    <location>
        <begin position="105"/>
        <end position="127"/>
    </location>
</feature>
<evidence type="ECO:0000256" key="3">
    <source>
        <dbReference type="ARBA" id="ARBA00022989"/>
    </source>
</evidence>
<accession>A0A7C3WSY8</accession>
<dbReference type="Pfam" id="PF02361">
    <property type="entry name" value="CbiQ"/>
    <property type="match status" value="1"/>
</dbReference>
<keyword evidence="2 5" id="KW-0812">Transmembrane</keyword>
<organism evidence="6">
    <name type="scientific">Thermofilum pendens</name>
    <dbReference type="NCBI Taxonomy" id="2269"/>
    <lineage>
        <taxon>Archaea</taxon>
        <taxon>Thermoproteota</taxon>
        <taxon>Thermoprotei</taxon>
        <taxon>Thermofilales</taxon>
        <taxon>Thermofilaceae</taxon>
        <taxon>Thermofilum</taxon>
    </lineage>
</organism>
<evidence type="ECO:0000256" key="5">
    <source>
        <dbReference type="SAM" id="Phobius"/>
    </source>
</evidence>
<dbReference type="EMBL" id="DTIB01000008">
    <property type="protein sequence ID" value="HGB24485.1"/>
    <property type="molecule type" value="Genomic_DNA"/>
</dbReference>
<evidence type="ECO:0000256" key="4">
    <source>
        <dbReference type="ARBA" id="ARBA00023136"/>
    </source>
</evidence>
<comment type="caution">
    <text evidence="6">The sequence shown here is derived from an EMBL/GenBank/DDBJ whole genome shotgun (WGS) entry which is preliminary data.</text>
</comment>
<dbReference type="InterPro" id="IPR003339">
    <property type="entry name" value="ABC/ECF_trnsptr_transmembrane"/>
</dbReference>
<keyword evidence="4 5" id="KW-0472">Membrane</keyword>
<name>A0A7C3WSY8_THEPE</name>
<feature type="transmembrane region" description="Helical" evidence="5">
    <location>
        <begin position="20"/>
        <end position="38"/>
    </location>
</feature>
<feature type="transmembrane region" description="Helical" evidence="5">
    <location>
        <begin position="45"/>
        <end position="68"/>
    </location>
</feature>
<feature type="transmembrane region" description="Helical" evidence="5">
    <location>
        <begin position="74"/>
        <end position="98"/>
    </location>
</feature>